<gene>
    <name evidence="2" type="ORF">M0R45_020636</name>
</gene>
<evidence type="ECO:0000313" key="2">
    <source>
        <dbReference type="EMBL" id="KAK9933438.1"/>
    </source>
</evidence>
<organism evidence="2 3">
    <name type="scientific">Rubus argutus</name>
    <name type="common">Southern blackberry</name>
    <dbReference type="NCBI Taxonomy" id="59490"/>
    <lineage>
        <taxon>Eukaryota</taxon>
        <taxon>Viridiplantae</taxon>
        <taxon>Streptophyta</taxon>
        <taxon>Embryophyta</taxon>
        <taxon>Tracheophyta</taxon>
        <taxon>Spermatophyta</taxon>
        <taxon>Magnoliopsida</taxon>
        <taxon>eudicotyledons</taxon>
        <taxon>Gunneridae</taxon>
        <taxon>Pentapetalae</taxon>
        <taxon>rosids</taxon>
        <taxon>fabids</taxon>
        <taxon>Rosales</taxon>
        <taxon>Rosaceae</taxon>
        <taxon>Rosoideae</taxon>
        <taxon>Rosoideae incertae sedis</taxon>
        <taxon>Rubus</taxon>
    </lineage>
</organism>
<evidence type="ECO:0000313" key="3">
    <source>
        <dbReference type="Proteomes" id="UP001457282"/>
    </source>
</evidence>
<keyword evidence="3" id="KW-1185">Reference proteome</keyword>
<evidence type="ECO:0000256" key="1">
    <source>
        <dbReference type="SAM" id="MobiDB-lite"/>
    </source>
</evidence>
<reference evidence="2 3" key="1">
    <citation type="journal article" date="2023" name="G3 (Bethesda)">
        <title>A chromosome-length genome assembly and annotation of blackberry (Rubus argutus, cv. 'Hillquist').</title>
        <authorList>
            <person name="Bruna T."/>
            <person name="Aryal R."/>
            <person name="Dudchenko O."/>
            <person name="Sargent D.J."/>
            <person name="Mead D."/>
            <person name="Buti M."/>
            <person name="Cavallini A."/>
            <person name="Hytonen T."/>
            <person name="Andres J."/>
            <person name="Pham M."/>
            <person name="Weisz D."/>
            <person name="Mascagni F."/>
            <person name="Usai G."/>
            <person name="Natali L."/>
            <person name="Bassil N."/>
            <person name="Fernandez G.E."/>
            <person name="Lomsadze A."/>
            <person name="Armour M."/>
            <person name="Olukolu B."/>
            <person name="Poorten T."/>
            <person name="Britton C."/>
            <person name="Davik J."/>
            <person name="Ashrafi H."/>
            <person name="Aiden E.L."/>
            <person name="Borodovsky M."/>
            <person name="Worthington M."/>
        </authorList>
    </citation>
    <scope>NUCLEOTIDE SEQUENCE [LARGE SCALE GENOMIC DNA]</scope>
    <source>
        <strain evidence="2">PI 553951</strain>
    </source>
</reference>
<protein>
    <submittedName>
        <fullName evidence="2">Uncharacterized protein</fullName>
    </submittedName>
</protein>
<feature type="region of interest" description="Disordered" evidence="1">
    <location>
        <begin position="86"/>
        <end position="110"/>
    </location>
</feature>
<sequence length="126" mass="14048">MVSFLGNPFSLVSPVFSLSLSPKPFGLPLPAQITAVRPPPASWQVTFEPSPKSFGIQLENRGDGEDLFLAWVFIFWPNWPVKTHYPRNSAPPAPTKSMAGRRRNNDMNSATPVGFRSSFRPFPITF</sequence>
<proteinExistence type="predicted"/>
<dbReference type="EMBL" id="JBEDUW010000004">
    <property type="protein sequence ID" value="KAK9933438.1"/>
    <property type="molecule type" value="Genomic_DNA"/>
</dbReference>
<dbReference type="AlphaFoldDB" id="A0AAW1XAL5"/>
<name>A0AAW1XAL5_RUBAR</name>
<comment type="caution">
    <text evidence="2">The sequence shown here is derived from an EMBL/GenBank/DDBJ whole genome shotgun (WGS) entry which is preliminary data.</text>
</comment>
<dbReference type="Proteomes" id="UP001457282">
    <property type="component" value="Unassembled WGS sequence"/>
</dbReference>
<accession>A0AAW1XAL5</accession>